<sequence length="748" mass="83052">MSVTLTSCLQDNTMPGEEGVECHISPSHHRTKGPKAVTCNPRRDDDLGEPEGSASPDSPLTRWTKSLHFLLGDQDGAHLFRMFLDREKCVDTLDFWFACNGFRQMDLGDPKTVRVAKAIHKRYVENNCVVSRQLKPATKTYIRDSIKRLHIDSAMFNQAQTEIQSQMEENSYQMFLSSDIYLEYVRTGGESSPFAGSAELGGMRLVCGYLPTLNEEEEWHCSELKNKKLPAGCGLPAARCTEGSGGKGYRCYGRNGPASPYHVNVNSGLSLAPTGSANDSEVSSDAMTDDTMSMTDSSVDGIPPYRLKKQQQRDIHRSVRANGQVALPHFPVSTSAEQGWEPSSPAAFAGELIARLRKLKEERDSLESLEERLQQLKAVRTSEGEMPPSHPPHSLPLLGAGSHEEDPQAILDDHLSRVLKTPGCQSPGVAKHSPRSRSPDPPRTLKPQPGPPARGFTGKPVGKSVHHHYVHHHAGPKSKEQIEAEAAQRVQCLCPSLHLSVTFGVFGRSRSGSLARRCTRSVELSEAPPSPQPPGEESDRAHNVWQWVLESERPAQVTKRSSVPDVGRAVCGGRQHGNGAHQRAVVLPCHPFIQDPAMPPLPPPNTLAQLEEARRRLEEDRKSSKVQRQRHSSATLQRDRSHGVLVPGGNPCKAPKKQLLTHLPLPSELIVTYFFCGEDIPYRRMMKGNSLTLGHFKEQLRRKGNYRYYFKRASDEFDCGAVFEEIWSDEAKLPMYHGKILGKVERFD</sequence>
<dbReference type="PANTHER" id="PTHR46102:SF1">
    <property type="entry name" value="AXIN-2"/>
    <property type="match status" value="1"/>
</dbReference>
<reference evidence="11" key="4">
    <citation type="submission" date="2025-08" db="UniProtKB">
        <authorList>
            <consortium name="Ensembl"/>
        </authorList>
    </citation>
    <scope>IDENTIFICATION</scope>
</reference>
<dbReference type="InterPro" id="IPR032101">
    <property type="entry name" value="Axin_TNKS-bd"/>
</dbReference>
<dbReference type="Gene3D" id="2.40.240.130">
    <property type="match status" value="1"/>
</dbReference>
<feature type="compositionally biased region" description="Polar residues" evidence="8">
    <location>
        <begin position="272"/>
        <end position="281"/>
    </location>
</feature>
<feature type="region of interest" description="Disordered" evidence="8">
    <location>
        <begin position="16"/>
        <end position="59"/>
    </location>
</feature>
<dbReference type="GO" id="GO:0070411">
    <property type="term" value="F:I-SMAD binding"/>
    <property type="evidence" value="ECO:0007669"/>
    <property type="project" value="TreeGrafter"/>
</dbReference>
<reference evidence="12" key="2">
    <citation type="journal article" date="2007" name="PLoS Biol.">
        <title>Survey sequencing and comparative analysis of the elephant shark (Callorhinchus milii) genome.</title>
        <authorList>
            <person name="Venkatesh B."/>
            <person name="Kirkness E.F."/>
            <person name="Loh Y.H."/>
            <person name="Halpern A.L."/>
            <person name="Lee A.P."/>
            <person name="Johnson J."/>
            <person name="Dandona N."/>
            <person name="Viswanathan L.D."/>
            <person name="Tay A."/>
            <person name="Venter J.C."/>
            <person name="Strausberg R.L."/>
            <person name="Brenner S."/>
        </authorList>
    </citation>
    <scope>NUCLEOTIDE SEQUENCE [LARGE SCALE GENOMIC DNA]</scope>
</reference>
<dbReference type="InterPro" id="IPR044926">
    <property type="entry name" value="RGS_subdomain_2"/>
</dbReference>
<dbReference type="GO" id="GO:0005634">
    <property type="term" value="C:nucleus"/>
    <property type="evidence" value="ECO:0007669"/>
    <property type="project" value="TreeGrafter"/>
</dbReference>
<dbReference type="GO" id="GO:0031625">
    <property type="term" value="F:ubiquitin protein ligase binding"/>
    <property type="evidence" value="ECO:0007669"/>
    <property type="project" value="TreeGrafter"/>
</dbReference>
<evidence type="ECO:0000313" key="11">
    <source>
        <dbReference type="Ensembl" id="ENSCMIP00000049073.1"/>
    </source>
</evidence>
<dbReference type="GO" id="GO:0005737">
    <property type="term" value="C:cytoplasm"/>
    <property type="evidence" value="ECO:0007669"/>
    <property type="project" value="UniProtKB-SubCell"/>
</dbReference>
<reference evidence="12" key="1">
    <citation type="journal article" date="2006" name="Science">
        <title>Ancient noncoding elements conserved in the human genome.</title>
        <authorList>
            <person name="Venkatesh B."/>
            <person name="Kirkness E.F."/>
            <person name="Loh Y.H."/>
            <person name="Halpern A.L."/>
            <person name="Lee A.P."/>
            <person name="Johnson J."/>
            <person name="Dandona N."/>
            <person name="Viswanathan L.D."/>
            <person name="Tay A."/>
            <person name="Venter J.C."/>
            <person name="Strausberg R.L."/>
            <person name="Brenner S."/>
        </authorList>
    </citation>
    <scope>NUCLEOTIDE SEQUENCE [LARGE SCALE GENOMIC DNA]</scope>
</reference>
<name>A0A4W3KAW0_CALMI</name>
<dbReference type="PRINTS" id="PR01301">
    <property type="entry name" value="RGSPROTEIN"/>
</dbReference>
<dbReference type="PROSITE" id="PS50132">
    <property type="entry name" value="RGS"/>
    <property type="match status" value="1"/>
</dbReference>
<feature type="compositionally biased region" description="Basic residues" evidence="8">
    <location>
        <begin position="464"/>
        <end position="476"/>
    </location>
</feature>
<dbReference type="GO" id="GO:0030877">
    <property type="term" value="C:beta-catenin destruction complex"/>
    <property type="evidence" value="ECO:0007669"/>
    <property type="project" value="TreeGrafter"/>
</dbReference>
<dbReference type="GO" id="GO:0090090">
    <property type="term" value="P:negative regulation of canonical Wnt signaling pathway"/>
    <property type="evidence" value="ECO:0007669"/>
    <property type="project" value="InterPro"/>
</dbReference>
<dbReference type="InterPro" id="IPR016137">
    <property type="entry name" value="RGS"/>
</dbReference>
<reference evidence="11" key="5">
    <citation type="submission" date="2025-09" db="UniProtKB">
        <authorList>
            <consortium name="Ensembl"/>
        </authorList>
    </citation>
    <scope>IDENTIFICATION</scope>
</reference>
<dbReference type="InterPro" id="IPR036305">
    <property type="entry name" value="RGS_sf"/>
</dbReference>
<dbReference type="GO" id="GO:0016055">
    <property type="term" value="P:Wnt signaling pathway"/>
    <property type="evidence" value="ECO:0007669"/>
    <property type="project" value="UniProtKB-KW"/>
</dbReference>
<dbReference type="AlphaFoldDB" id="A0A4W3KAW0"/>
<dbReference type="GO" id="GO:0070602">
    <property type="term" value="P:regulation of centromeric sister chromatid cohesion"/>
    <property type="evidence" value="ECO:0007669"/>
    <property type="project" value="TreeGrafter"/>
</dbReference>
<dbReference type="CDD" id="cd08707">
    <property type="entry name" value="RGS_Axin"/>
    <property type="match status" value="1"/>
</dbReference>
<dbReference type="InterPro" id="IPR001158">
    <property type="entry name" value="DIX"/>
</dbReference>
<dbReference type="Pfam" id="PF00778">
    <property type="entry name" value="DIX"/>
    <property type="match status" value="1"/>
</dbReference>
<evidence type="ECO:0000256" key="5">
    <source>
        <dbReference type="ARBA" id="ARBA00022765"/>
    </source>
</evidence>
<keyword evidence="4 7" id="KW-0879">Wnt signaling pathway</keyword>
<protein>
    <submittedName>
        <fullName evidence="11">Axin 2 (conductin, axil)</fullName>
    </submittedName>
</protein>
<dbReference type="PROSITE" id="PS50841">
    <property type="entry name" value="DIX"/>
    <property type="match status" value="1"/>
</dbReference>
<dbReference type="SMART" id="SM00315">
    <property type="entry name" value="RGS"/>
    <property type="match status" value="1"/>
</dbReference>
<feature type="region of interest" description="Disordered" evidence="8">
    <location>
        <begin position="419"/>
        <end position="482"/>
    </location>
</feature>
<feature type="domain" description="RGS" evidence="9">
    <location>
        <begin position="66"/>
        <end position="185"/>
    </location>
</feature>
<keyword evidence="3" id="KW-0597">Phosphoprotein</keyword>
<keyword evidence="6" id="KW-0832">Ubl conjugation</keyword>
<feature type="compositionally biased region" description="Low complexity" evidence="8">
    <location>
        <begin position="283"/>
        <end position="300"/>
    </location>
</feature>
<feature type="region of interest" description="Disordered" evidence="8">
    <location>
        <begin position="272"/>
        <end position="304"/>
    </location>
</feature>
<feature type="compositionally biased region" description="Pro residues" evidence="8">
    <location>
        <begin position="439"/>
        <end position="452"/>
    </location>
</feature>
<evidence type="ECO:0000259" key="10">
    <source>
        <dbReference type="PROSITE" id="PS50841"/>
    </source>
</evidence>
<keyword evidence="5" id="KW-0013">ADP-ribosylation</keyword>
<proteinExistence type="predicted"/>
<dbReference type="InterPro" id="IPR043581">
    <property type="entry name" value="Axin-like"/>
</dbReference>
<evidence type="ECO:0000256" key="3">
    <source>
        <dbReference type="ARBA" id="ARBA00022553"/>
    </source>
</evidence>
<evidence type="ECO:0000256" key="8">
    <source>
        <dbReference type="SAM" id="MobiDB-lite"/>
    </source>
</evidence>
<feature type="region of interest" description="Disordered" evidence="8">
    <location>
        <begin position="614"/>
        <end position="646"/>
    </location>
</feature>
<evidence type="ECO:0000256" key="4">
    <source>
        <dbReference type="ARBA" id="ARBA00022687"/>
    </source>
</evidence>
<dbReference type="STRING" id="7868.ENSCMIP00000049073"/>
<dbReference type="Pfam" id="PF16646">
    <property type="entry name" value="AXIN1_TNKS_BD"/>
    <property type="match status" value="1"/>
</dbReference>
<accession>A0A4W3KAW0</accession>
<dbReference type="GO" id="GO:0048468">
    <property type="term" value="P:cell development"/>
    <property type="evidence" value="ECO:0007669"/>
    <property type="project" value="TreeGrafter"/>
</dbReference>
<feature type="region of interest" description="Disordered" evidence="8">
    <location>
        <begin position="379"/>
        <end position="404"/>
    </location>
</feature>
<keyword evidence="2" id="KW-0963">Cytoplasm</keyword>
<dbReference type="Gene3D" id="1.10.167.10">
    <property type="entry name" value="Regulator of G-protein Signalling 4, domain 2"/>
    <property type="match status" value="1"/>
</dbReference>
<dbReference type="Gene3D" id="1.10.196.10">
    <property type="match status" value="1"/>
</dbReference>
<dbReference type="InterPro" id="IPR014936">
    <property type="entry name" value="Axin_b-cat-bd"/>
</dbReference>
<evidence type="ECO:0000313" key="12">
    <source>
        <dbReference type="Proteomes" id="UP000314986"/>
    </source>
</evidence>
<dbReference type="SMART" id="SM00021">
    <property type="entry name" value="DAX"/>
    <property type="match status" value="1"/>
</dbReference>
<dbReference type="InParanoid" id="A0A4W3KAW0"/>
<dbReference type="Pfam" id="PF00615">
    <property type="entry name" value="RGS"/>
    <property type="match status" value="1"/>
</dbReference>
<dbReference type="GeneTree" id="ENSGT00940000157338"/>
<dbReference type="SUPFAM" id="SSF54236">
    <property type="entry name" value="Ubiquitin-like"/>
    <property type="match status" value="1"/>
</dbReference>
<evidence type="ECO:0000256" key="6">
    <source>
        <dbReference type="ARBA" id="ARBA00022843"/>
    </source>
</evidence>
<feature type="domain" description="DIX" evidence="10">
    <location>
        <begin position="666"/>
        <end position="748"/>
    </location>
</feature>
<dbReference type="OMA" id="HIPHCPL"/>
<feature type="compositionally biased region" description="Basic and acidic residues" evidence="8">
    <location>
        <begin position="614"/>
        <end position="623"/>
    </location>
</feature>
<dbReference type="PANTHER" id="PTHR46102">
    <property type="entry name" value="AXIN"/>
    <property type="match status" value="1"/>
</dbReference>
<reference evidence="12" key="3">
    <citation type="journal article" date="2014" name="Nature">
        <title>Elephant shark genome provides unique insights into gnathostome evolution.</title>
        <authorList>
            <consortium name="International Elephant Shark Genome Sequencing Consortium"/>
            <person name="Venkatesh B."/>
            <person name="Lee A.P."/>
            <person name="Ravi V."/>
            <person name="Maurya A.K."/>
            <person name="Lian M.M."/>
            <person name="Swann J.B."/>
            <person name="Ohta Y."/>
            <person name="Flajnik M.F."/>
            <person name="Sutoh Y."/>
            <person name="Kasahara M."/>
            <person name="Hoon S."/>
            <person name="Gangu V."/>
            <person name="Roy S.W."/>
            <person name="Irimia M."/>
            <person name="Korzh V."/>
            <person name="Kondrychyn I."/>
            <person name="Lim Z.W."/>
            <person name="Tay B.H."/>
            <person name="Tohari S."/>
            <person name="Kong K.W."/>
            <person name="Ho S."/>
            <person name="Lorente-Galdos B."/>
            <person name="Quilez J."/>
            <person name="Marques-Bonet T."/>
            <person name="Raney B.J."/>
            <person name="Ingham P.W."/>
            <person name="Tay A."/>
            <person name="Hillier L.W."/>
            <person name="Minx P."/>
            <person name="Boehm T."/>
            <person name="Wilson R.K."/>
            <person name="Brenner S."/>
            <person name="Warren W.C."/>
        </authorList>
    </citation>
    <scope>NUCLEOTIDE SEQUENCE [LARGE SCALE GENOMIC DNA]</scope>
</reference>
<dbReference type="InterPro" id="IPR038207">
    <property type="entry name" value="DIX_dom_sf"/>
</dbReference>
<dbReference type="GO" id="GO:0019901">
    <property type="term" value="F:protein kinase binding"/>
    <property type="evidence" value="ECO:0007669"/>
    <property type="project" value="TreeGrafter"/>
</dbReference>
<dbReference type="SUPFAM" id="SSF48097">
    <property type="entry name" value="Regulator of G-protein signaling, RGS"/>
    <property type="match status" value="1"/>
</dbReference>
<dbReference type="Proteomes" id="UP000314986">
    <property type="component" value="Unassembled WGS sequence"/>
</dbReference>
<evidence type="ECO:0000256" key="2">
    <source>
        <dbReference type="ARBA" id="ARBA00022490"/>
    </source>
</evidence>
<evidence type="ECO:0000256" key="1">
    <source>
        <dbReference type="ARBA" id="ARBA00004496"/>
    </source>
</evidence>
<dbReference type="GO" id="GO:0032436">
    <property type="term" value="P:positive regulation of proteasomal ubiquitin-dependent protein catabolic process"/>
    <property type="evidence" value="ECO:0007669"/>
    <property type="project" value="TreeGrafter"/>
</dbReference>
<feature type="region of interest" description="Disordered" evidence="8">
    <location>
        <begin position="520"/>
        <end position="540"/>
    </location>
</feature>
<organism evidence="11 12">
    <name type="scientific">Callorhinchus milii</name>
    <name type="common">Ghost shark</name>
    <dbReference type="NCBI Taxonomy" id="7868"/>
    <lineage>
        <taxon>Eukaryota</taxon>
        <taxon>Metazoa</taxon>
        <taxon>Chordata</taxon>
        <taxon>Craniata</taxon>
        <taxon>Vertebrata</taxon>
        <taxon>Chondrichthyes</taxon>
        <taxon>Holocephali</taxon>
        <taxon>Chimaeriformes</taxon>
        <taxon>Callorhinchidae</taxon>
        <taxon>Callorhinchus</taxon>
    </lineage>
</organism>
<dbReference type="InterPro" id="IPR029071">
    <property type="entry name" value="Ubiquitin-like_domsf"/>
</dbReference>
<comment type="subcellular location">
    <subcellularLocation>
        <location evidence="1">Cytoplasm</location>
    </subcellularLocation>
</comment>
<dbReference type="GO" id="GO:0005886">
    <property type="term" value="C:plasma membrane"/>
    <property type="evidence" value="ECO:0007669"/>
    <property type="project" value="TreeGrafter"/>
</dbReference>
<keyword evidence="12" id="KW-1185">Reference proteome</keyword>
<dbReference type="InterPro" id="IPR024066">
    <property type="entry name" value="RGS_subdom1/3"/>
</dbReference>
<dbReference type="GO" id="GO:0060090">
    <property type="term" value="F:molecular adaptor activity"/>
    <property type="evidence" value="ECO:0007669"/>
    <property type="project" value="TreeGrafter"/>
</dbReference>
<dbReference type="Pfam" id="PF08833">
    <property type="entry name" value="Axin_b-cat_bind"/>
    <property type="match status" value="1"/>
</dbReference>
<evidence type="ECO:0000259" key="9">
    <source>
        <dbReference type="PROSITE" id="PS50132"/>
    </source>
</evidence>
<dbReference type="GO" id="GO:0008013">
    <property type="term" value="F:beta-catenin binding"/>
    <property type="evidence" value="ECO:0007669"/>
    <property type="project" value="TreeGrafter"/>
</dbReference>
<dbReference type="FunCoup" id="A0A4W3KAW0">
    <property type="interactions" value="489"/>
</dbReference>
<dbReference type="Ensembl" id="ENSCMIT00000049751.1">
    <property type="protein sequence ID" value="ENSCMIP00000049073.1"/>
    <property type="gene ID" value="ENSCMIG00000020011.1"/>
</dbReference>
<dbReference type="FunFam" id="2.40.240.130:FF:000002">
    <property type="entry name" value="Axin 1"/>
    <property type="match status" value="1"/>
</dbReference>
<evidence type="ECO:0000256" key="7">
    <source>
        <dbReference type="PROSITE-ProRule" id="PRU00069"/>
    </source>
</evidence>